<dbReference type="RefSeq" id="WP_155478010.1">
    <property type="nucleotide sequence ID" value="NZ_WNKU01000045.1"/>
</dbReference>
<dbReference type="PRINTS" id="PR01036">
    <property type="entry name" value="TCRTETB"/>
</dbReference>
<evidence type="ECO:0000313" key="9">
    <source>
        <dbReference type="Proteomes" id="UP000430670"/>
    </source>
</evidence>
<feature type="transmembrane region" description="Helical" evidence="6">
    <location>
        <begin position="21"/>
        <end position="43"/>
    </location>
</feature>
<dbReference type="CDD" id="cd17321">
    <property type="entry name" value="MFS_MMR_MDR_like"/>
    <property type="match status" value="1"/>
</dbReference>
<feature type="transmembrane region" description="Helical" evidence="6">
    <location>
        <begin position="86"/>
        <end position="104"/>
    </location>
</feature>
<dbReference type="Proteomes" id="UP000430670">
    <property type="component" value="Unassembled WGS sequence"/>
</dbReference>
<feature type="transmembrane region" description="Helical" evidence="6">
    <location>
        <begin position="276"/>
        <end position="299"/>
    </location>
</feature>
<feature type="transmembrane region" description="Helical" evidence="6">
    <location>
        <begin position="176"/>
        <end position="194"/>
    </location>
</feature>
<protein>
    <submittedName>
        <fullName evidence="8">MFS transporter</fullName>
    </submittedName>
</protein>
<dbReference type="GO" id="GO:0022857">
    <property type="term" value="F:transmembrane transporter activity"/>
    <property type="evidence" value="ECO:0007669"/>
    <property type="project" value="InterPro"/>
</dbReference>
<evidence type="ECO:0000256" key="1">
    <source>
        <dbReference type="ARBA" id="ARBA00004651"/>
    </source>
</evidence>
<dbReference type="Pfam" id="PF07690">
    <property type="entry name" value="MFS_1"/>
    <property type="match status" value="2"/>
</dbReference>
<gene>
    <name evidence="8" type="ORF">GJ688_18590</name>
</gene>
<feature type="transmembrane region" description="Helical" evidence="6">
    <location>
        <begin position="342"/>
        <end position="363"/>
    </location>
</feature>
<dbReference type="OrthoDB" id="102502at2"/>
<keyword evidence="3 6" id="KW-0812">Transmembrane</keyword>
<keyword evidence="9" id="KW-1185">Reference proteome</keyword>
<feature type="transmembrane region" description="Helical" evidence="6">
    <location>
        <begin position="55"/>
        <end position="74"/>
    </location>
</feature>
<feature type="transmembrane region" description="Helical" evidence="6">
    <location>
        <begin position="238"/>
        <end position="255"/>
    </location>
</feature>
<dbReference type="PROSITE" id="PS00216">
    <property type="entry name" value="SUGAR_TRANSPORT_1"/>
    <property type="match status" value="1"/>
</dbReference>
<dbReference type="InterPro" id="IPR005829">
    <property type="entry name" value="Sugar_transporter_CS"/>
</dbReference>
<organism evidence="8 9">
    <name type="scientific">Heliobacterium mobile</name>
    <name type="common">Heliobacillus mobilis</name>
    <dbReference type="NCBI Taxonomy" id="28064"/>
    <lineage>
        <taxon>Bacteria</taxon>
        <taxon>Bacillati</taxon>
        <taxon>Bacillota</taxon>
        <taxon>Clostridia</taxon>
        <taxon>Eubacteriales</taxon>
        <taxon>Heliobacteriaceae</taxon>
        <taxon>Heliobacterium</taxon>
    </lineage>
</organism>
<dbReference type="PANTHER" id="PTHR42718:SF9">
    <property type="entry name" value="MAJOR FACILITATOR SUPERFAMILY MULTIDRUG TRANSPORTER MFSC"/>
    <property type="match status" value="1"/>
</dbReference>
<evidence type="ECO:0000256" key="3">
    <source>
        <dbReference type="ARBA" id="ARBA00022692"/>
    </source>
</evidence>
<dbReference type="PANTHER" id="PTHR42718">
    <property type="entry name" value="MAJOR FACILITATOR SUPERFAMILY MULTIDRUG TRANSPORTER MFSC"/>
    <property type="match status" value="1"/>
</dbReference>
<dbReference type="InterPro" id="IPR011701">
    <property type="entry name" value="MFS"/>
</dbReference>
<sequence length="474" mass="50774">MAGEKLSKEGFALTGYQIRILVTYLLGVFFGALDQSILGPALTTIVRDFNISPKWGVWTVTVYTLVYAASMPITAKIADRYGRRKVFMAGIGLFALGSLFSGMANSLYPLLLGRAIQALGGGGILPVAVAEIGLAFPKEKRGRALGFYGATWGIASIVAPILGGVVIQYLSWPWLFWINIPAGLLIIGLATGLTEDVAPQVKPMDWAGAFIVGATIFCFMLGLTHIQGQRGWEGVFMPNVYLFLLAGLILARLLIRFEKRAHDPVVNPKFFQNPRLVLVYMIAAITGMIMLSIIFLPAYVEYVLQYPPGKASYMVVPLALASVVTSPLGGSIVDRFGAPRTMVLGFGCSMIGSLILAGLVKLIGTPVDISFIHVIVVTIGFIFFGSGLGLIVGSPLNVMVIGEVEREEVSSGLAVMTVIRSFGNTLGPVILGGLLAAATALERPRDGFFEIFIVGALMALMGLVLTLRLKTKLH</sequence>
<keyword evidence="5 6" id="KW-0472">Membrane</keyword>
<feature type="domain" description="Major facilitator superfamily (MFS) profile" evidence="7">
    <location>
        <begin position="20"/>
        <end position="474"/>
    </location>
</feature>
<dbReference type="PROSITE" id="PS50850">
    <property type="entry name" value="MFS"/>
    <property type="match status" value="1"/>
</dbReference>
<feature type="transmembrane region" description="Helical" evidence="6">
    <location>
        <begin position="369"/>
        <end position="392"/>
    </location>
</feature>
<comment type="subcellular location">
    <subcellularLocation>
        <location evidence="1">Cell membrane</location>
        <topology evidence="1">Multi-pass membrane protein</topology>
    </subcellularLocation>
</comment>
<reference evidence="8 9" key="1">
    <citation type="submission" date="2019-11" db="EMBL/GenBank/DDBJ databases">
        <title>Whole-genome sequence of a the green, strictly anaerobic photosynthetic bacterium Heliobacillus mobilis DSM 6151.</title>
        <authorList>
            <person name="Kyndt J.A."/>
            <person name="Meyer T.E."/>
        </authorList>
    </citation>
    <scope>NUCLEOTIDE SEQUENCE [LARGE SCALE GENOMIC DNA]</scope>
    <source>
        <strain evidence="8 9">DSM 6151</strain>
    </source>
</reference>
<evidence type="ECO:0000256" key="2">
    <source>
        <dbReference type="ARBA" id="ARBA00022448"/>
    </source>
</evidence>
<dbReference type="SUPFAM" id="SSF103473">
    <property type="entry name" value="MFS general substrate transporter"/>
    <property type="match status" value="1"/>
</dbReference>
<name>A0A6I3SPV9_HELMO</name>
<dbReference type="InterPro" id="IPR020846">
    <property type="entry name" value="MFS_dom"/>
</dbReference>
<evidence type="ECO:0000256" key="5">
    <source>
        <dbReference type="ARBA" id="ARBA00023136"/>
    </source>
</evidence>
<proteinExistence type="predicted"/>
<dbReference type="Gene3D" id="1.20.1250.20">
    <property type="entry name" value="MFS general substrate transporter like domains"/>
    <property type="match status" value="1"/>
</dbReference>
<dbReference type="GO" id="GO:0005886">
    <property type="term" value="C:plasma membrane"/>
    <property type="evidence" value="ECO:0007669"/>
    <property type="project" value="UniProtKB-SubCell"/>
</dbReference>
<evidence type="ECO:0000256" key="6">
    <source>
        <dbReference type="SAM" id="Phobius"/>
    </source>
</evidence>
<dbReference type="Gene3D" id="1.20.1720.10">
    <property type="entry name" value="Multidrug resistance protein D"/>
    <property type="match status" value="1"/>
</dbReference>
<evidence type="ECO:0000256" key="4">
    <source>
        <dbReference type="ARBA" id="ARBA00022989"/>
    </source>
</evidence>
<feature type="transmembrane region" description="Helical" evidence="6">
    <location>
        <begin position="447"/>
        <end position="467"/>
    </location>
</feature>
<evidence type="ECO:0000259" key="7">
    <source>
        <dbReference type="PROSITE" id="PS50850"/>
    </source>
</evidence>
<dbReference type="EMBL" id="WNKU01000045">
    <property type="protein sequence ID" value="MTV50929.1"/>
    <property type="molecule type" value="Genomic_DNA"/>
</dbReference>
<feature type="transmembrane region" description="Helical" evidence="6">
    <location>
        <begin position="148"/>
        <end position="170"/>
    </location>
</feature>
<evidence type="ECO:0000313" key="8">
    <source>
        <dbReference type="EMBL" id="MTV50929.1"/>
    </source>
</evidence>
<feature type="transmembrane region" description="Helical" evidence="6">
    <location>
        <begin position="413"/>
        <end position="441"/>
    </location>
</feature>
<accession>A0A6I3SPV9</accession>
<dbReference type="AlphaFoldDB" id="A0A6I3SPV9"/>
<keyword evidence="2" id="KW-0813">Transport</keyword>
<dbReference type="InterPro" id="IPR036259">
    <property type="entry name" value="MFS_trans_sf"/>
</dbReference>
<comment type="caution">
    <text evidence="8">The sequence shown here is derived from an EMBL/GenBank/DDBJ whole genome shotgun (WGS) entry which is preliminary data.</text>
</comment>
<keyword evidence="4 6" id="KW-1133">Transmembrane helix</keyword>
<feature type="transmembrane region" description="Helical" evidence="6">
    <location>
        <begin position="206"/>
        <end position="226"/>
    </location>
</feature>
<feature type="transmembrane region" description="Helical" evidence="6">
    <location>
        <begin position="116"/>
        <end position="136"/>
    </location>
</feature>